<dbReference type="GO" id="GO:0015018">
    <property type="term" value="F:galactosylgalactosylxylosylprotein 3-beta-glucuronosyltransferase activity"/>
    <property type="evidence" value="ECO:0007669"/>
    <property type="project" value="InterPro"/>
</dbReference>
<feature type="transmembrane region" description="Helical" evidence="13">
    <location>
        <begin position="101"/>
        <end position="120"/>
    </location>
</feature>
<name>A0A9P6TAU7_9BASI</name>
<evidence type="ECO:0000256" key="8">
    <source>
        <dbReference type="ARBA" id="ARBA00023180"/>
    </source>
</evidence>
<keyword evidence="5" id="KW-0735">Signal-anchor</keyword>
<evidence type="ECO:0000256" key="12">
    <source>
        <dbReference type="SAM" id="MobiDB-lite"/>
    </source>
</evidence>
<keyword evidence="3" id="KW-0808">Transferase</keyword>
<dbReference type="GO" id="GO:0000139">
    <property type="term" value="C:Golgi membrane"/>
    <property type="evidence" value="ECO:0007669"/>
    <property type="project" value="TreeGrafter"/>
</dbReference>
<dbReference type="Proteomes" id="UP000886653">
    <property type="component" value="Unassembled WGS sequence"/>
</dbReference>
<evidence type="ECO:0000256" key="7">
    <source>
        <dbReference type="ARBA" id="ARBA00023136"/>
    </source>
</evidence>
<evidence type="ECO:0000256" key="1">
    <source>
        <dbReference type="ARBA" id="ARBA00004606"/>
    </source>
</evidence>
<feature type="active site" description="Proton donor/acceptor" evidence="9">
    <location>
        <position position="455"/>
    </location>
</feature>
<gene>
    <name evidence="14" type="ORF">CROQUDRAFT_659247</name>
</gene>
<dbReference type="Pfam" id="PF03360">
    <property type="entry name" value="Glyco_transf_43"/>
    <property type="match status" value="1"/>
</dbReference>
<evidence type="ECO:0000256" key="3">
    <source>
        <dbReference type="ARBA" id="ARBA00022679"/>
    </source>
</evidence>
<keyword evidence="15" id="KW-1185">Reference proteome</keyword>
<sequence>MSTSRSPASISLQPYSSSSPTHDHQPLLFSVRPSHQPQLLDPLSQSRRSSISSDSGLPAEALWASASSSSPNKHFFLRSHQKSRLYDSDQPRQKWKKTRSCLAFSGLGALFYTIYALWSWHRQISQSLAALAQPARSNLPSEILSTSKLPAIIAPLAKLCEYCDCSVNRTSPPPFPITKDLPVAGSQADVSFQIWASIRDTYCQHAYLSEGSALDLLVQTDLSQNFRSILQWNLSPLAPSLPTAYLFTKTSTAGRTMHQRAAYFKRHILTIRTHLEIMKSRSWPTEGAQARWGSRRQLIWIVIEDGEKLSSDVAHVLAASGLPYVYWCYGPTRRYGNAQQNAAYSIIHKLSETQSGIFGHGPVLSIDDDSNILPELLEIIWGVVRIGIWPMGNLGPNGWEGPSYDEEHKLVSWEAGAVEDREFPVDNGAFAFSSDLLGEVLKGPKYWPTDFSGGENEFISLIIKTKEELEPLCYNCHVAWHNEPLPRECTIFQLCD</sequence>
<evidence type="ECO:0000256" key="6">
    <source>
        <dbReference type="ARBA" id="ARBA00022989"/>
    </source>
</evidence>
<dbReference type="Gene3D" id="3.90.550.10">
    <property type="entry name" value="Spore Coat Polysaccharide Biosynthesis Protein SpsA, Chain A"/>
    <property type="match status" value="1"/>
</dbReference>
<dbReference type="AlphaFoldDB" id="A0A9P6TAU7"/>
<feature type="region of interest" description="Disordered" evidence="12">
    <location>
        <begin position="1"/>
        <end position="31"/>
    </location>
</feature>
<keyword evidence="6 13" id="KW-1133">Transmembrane helix</keyword>
<feature type="compositionally biased region" description="Low complexity" evidence="12">
    <location>
        <begin position="1"/>
        <end position="20"/>
    </location>
</feature>
<dbReference type="GO" id="GO:0005975">
    <property type="term" value="P:carbohydrate metabolic process"/>
    <property type="evidence" value="ECO:0007669"/>
    <property type="project" value="TreeGrafter"/>
</dbReference>
<keyword evidence="10" id="KW-0479">Metal-binding</keyword>
<dbReference type="InterPro" id="IPR029044">
    <property type="entry name" value="Nucleotide-diphossugar_trans"/>
</dbReference>
<evidence type="ECO:0000313" key="14">
    <source>
        <dbReference type="EMBL" id="KAG0144999.1"/>
    </source>
</evidence>
<proteinExistence type="inferred from homology"/>
<dbReference type="SUPFAM" id="SSF53448">
    <property type="entry name" value="Nucleotide-diphospho-sugar transferases"/>
    <property type="match status" value="1"/>
</dbReference>
<evidence type="ECO:0000313" key="15">
    <source>
        <dbReference type="Proteomes" id="UP000886653"/>
    </source>
</evidence>
<feature type="site" description="Interaction with galactose moiety of substrate glycoprotein" evidence="11">
    <location>
        <position position="400"/>
    </location>
</feature>
<comment type="cofactor">
    <cofactor evidence="10">
        <name>Mn(2+)</name>
        <dbReference type="ChEBI" id="CHEBI:29035"/>
    </cofactor>
</comment>
<keyword evidence="7 13" id="KW-0472">Membrane</keyword>
<reference evidence="14" key="1">
    <citation type="submission" date="2013-11" db="EMBL/GenBank/DDBJ databases">
        <title>Genome sequence of the fusiform rust pathogen reveals effectors for host alternation and coevolution with pine.</title>
        <authorList>
            <consortium name="DOE Joint Genome Institute"/>
            <person name="Smith K."/>
            <person name="Pendleton A."/>
            <person name="Kubisiak T."/>
            <person name="Anderson C."/>
            <person name="Salamov A."/>
            <person name="Aerts A."/>
            <person name="Riley R."/>
            <person name="Clum A."/>
            <person name="Lindquist E."/>
            <person name="Ence D."/>
            <person name="Campbell M."/>
            <person name="Kronenberg Z."/>
            <person name="Feau N."/>
            <person name="Dhillon B."/>
            <person name="Hamelin R."/>
            <person name="Burleigh J."/>
            <person name="Smith J."/>
            <person name="Yandell M."/>
            <person name="Nelson C."/>
            <person name="Grigoriev I."/>
            <person name="Davis J."/>
        </authorList>
    </citation>
    <scope>NUCLEOTIDE SEQUENCE</scope>
    <source>
        <strain evidence="14">G11</strain>
    </source>
</reference>
<dbReference type="PANTHER" id="PTHR10896:SF65">
    <property type="entry name" value="GALACTOSYLGALACTOSYLXYLOSYLPROTEIN 3-BETA-GLUCURONOSYLTRANSFERASE 3"/>
    <property type="match status" value="1"/>
</dbReference>
<dbReference type="EMBL" id="MU167285">
    <property type="protein sequence ID" value="KAG0144999.1"/>
    <property type="molecule type" value="Genomic_DNA"/>
</dbReference>
<evidence type="ECO:0000256" key="5">
    <source>
        <dbReference type="ARBA" id="ARBA00022968"/>
    </source>
</evidence>
<evidence type="ECO:0000256" key="2">
    <source>
        <dbReference type="ARBA" id="ARBA00007706"/>
    </source>
</evidence>
<organism evidence="14 15">
    <name type="scientific">Cronartium quercuum f. sp. fusiforme G11</name>
    <dbReference type="NCBI Taxonomy" id="708437"/>
    <lineage>
        <taxon>Eukaryota</taxon>
        <taxon>Fungi</taxon>
        <taxon>Dikarya</taxon>
        <taxon>Basidiomycota</taxon>
        <taxon>Pucciniomycotina</taxon>
        <taxon>Pucciniomycetes</taxon>
        <taxon>Pucciniales</taxon>
        <taxon>Coleosporiaceae</taxon>
        <taxon>Cronartium</taxon>
    </lineage>
</organism>
<dbReference type="OrthoDB" id="675023at2759"/>
<keyword evidence="10" id="KW-0464">Manganese</keyword>
<comment type="similarity">
    <text evidence="2">Belongs to the glycosyltransferase 43 family.</text>
</comment>
<keyword evidence="4 13" id="KW-0812">Transmembrane</keyword>
<evidence type="ECO:0000256" key="11">
    <source>
        <dbReference type="PIRSR" id="PIRSR605027-4"/>
    </source>
</evidence>
<dbReference type="InterPro" id="IPR005027">
    <property type="entry name" value="Glyco_trans_43"/>
</dbReference>
<evidence type="ECO:0000256" key="4">
    <source>
        <dbReference type="ARBA" id="ARBA00022692"/>
    </source>
</evidence>
<evidence type="ECO:0000256" key="10">
    <source>
        <dbReference type="PIRSR" id="PIRSR605027-3"/>
    </source>
</evidence>
<evidence type="ECO:0000256" key="13">
    <source>
        <dbReference type="SAM" id="Phobius"/>
    </source>
</evidence>
<comment type="caution">
    <text evidence="14">The sequence shown here is derived from an EMBL/GenBank/DDBJ whole genome shotgun (WGS) entry which is preliminary data.</text>
</comment>
<comment type="subcellular location">
    <subcellularLocation>
        <location evidence="1">Membrane</location>
        <topology evidence="1">Single-pass type II membrane protein</topology>
    </subcellularLocation>
</comment>
<feature type="binding site" evidence="10">
    <location>
        <position position="369"/>
    </location>
    <ligand>
        <name>Mn(2+)</name>
        <dbReference type="ChEBI" id="CHEBI:29035"/>
    </ligand>
</feature>
<dbReference type="GO" id="GO:0046872">
    <property type="term" value="F:metal ion binding"/>
    <property type="evidence" value="ECO:0007669"/>
    <property type="project" value="UniProtKB-KW"/>
</dbReference>
<protein>
    <submittedName>
        <fullName evidence="14">Uncharacterized protein</fullName>
    </submittedName>
</protein>
<accession>A0A9P6TAU7</accession>
<dbReference type="GO" id="GO:0050650">
    <property type="term" value="P:chondroitin sulfate proteoglycan biosynthetic process"/>
    <property type="evidence" value="ECO:0007669"/>
    <property type="project" value="TreeGrafter"/>
</dbReference>
<dbReference type="PANTHER" id="PTHR10896">
    <property type="entry name" value="GALACTOSYLGALACTOSYLXYLOSYLPROTEIN 3-BETA-GLUCURONOSYLTRANSFERASE BETA-1,3-GLUCURONYLTRANSFERASE"/>
    <property type="match status" value="1"/>
</dbReference>
<evidence type="ECO:0000256" key="9">
    <source>
        <dbReference type="PIRSR" id="PIRSR605027-1"/>
    </source>
</evidence>
<keyword evidence="8" id="KW-0325">Glycoprotein</keyword>